<feature type="compositionally biased region" description="Basic and acidic residues" evidence="1">
    <location>
        <begin position="1"/>
        <end position="10"/>
    </location>
</feature>
<dbReference type="PANTHER" id="PTHR33416">
    <property type="entry name" value="NUCLEAR PORE COMPLEX PROTEIN NUP1"/>
    <property type="match status" value="1"/>
</dbReference>
<feature type="region of interest" description="Disordered" evidence="1">
    <location>
        <begin position="314"/>
        <end position="345"/>
    </location>
</feature>
<feature type="region of interest" description="Disordered" evidence="1">
    <location>
        <begin position="1237"/>
        <end position="1281"/>
    </location>
</feature>
<feature type="compositionally biased region" description="Basic residues" evidence="1">
    <location>
        <begin position="1269"/>
        <end position="1281"/>
    </location>
</feature>
<feature type="region of interest" description="Disordered" evidence="1">
    <location>
        <begin position="421"/>
        <end position="440"/>
    </location>
</feature>
<keyword evidence="3" id="KW-1185">Reference proteome</keyword>
<evidence type="ECO:0008006" key="4">
    <source>
        <dbReference type="Google" id="ProtNLM"/>
    </source>
</evidence>
<feature type="region of interest" description="Disordered" evidence="1">
    <location>
        <begin position="785"/>
        <end position="817"/>
    </location>
</feature>
<feature type="region of interest" description="Disordered" evidence="1">
    <location>
        <begin position="624"/>
        <end position="643"/>
    </location>
</feature>
<feature type="compositionally biased region" description="Low complexity" evidence="1">
    <location>
        <begin position="1246"/>
        <end position="1259"/>
    </location>
</feature>
<sequence>MATEEKKKGYEGGAGAGGKFRKRPFRGRIQTTPYDRPPTSLRNPNRNSNNNNGWFSKLLDPAQRLITYSAHSLFSSLFRKRLPPPPPPPETEQEVKNNSQEEAVVVAKNSSGLQQVPVGESDIQINCSDEGGLTELEKLLKQKTFSRSEIDYLTALMRSRTVDAPVREEEKGKGVVLSEPMLQSGQKEYPKTPALENGIENTAVVTPRVISSIPVEDVASPAELAKSYMGSRHSKVSSSVLGVQTSALLEDPTLVNREKFPLKSPIMTIVPRTTKYAAVHENGFMTSRPRGRSAIYNMARTPYARIYPTSTLKGGEHAVEGEPSSSSQSALNHDVLSGSKPGAVKRRSSVLDNDIGSVGPVRRIRQKSNLLYSKGSSSLISGSSLSLDRNQMVVDISQQGSSIQKPILLDEVKHSHMKLSKENVDSTIPSLSSPPLPSKSSEMASKILQQLDKLVSPKEKSSESRLTIVNDNSQTKLSPSMLRGQALRSMEMVESSKLLNNMHGNKLDGQFGNLSASTQNQKLNSQRGEVENGPLKLVAPTDGLLPLITTEDATNASNKVLSTAKSGGSFMIKSVSDLPRKKRAFHMSAHEDFLDLDDDAYPNGAVSSFSLEKEITSSTAVMGETNSGTEATEQENPSAISKTSTIDGKAHIGTAYKSKVGEKVDVSIFRTSSILDPTYKQVTAIPNGSIAKAPLFISENKVVSSKEFTAPSAPPKEITKSSPTFGLEKVVSSKDHVADAPLAKFGSNKNVNKVLPAPFTASSSVGAEPSFLKFSASVSNLGSSISTTTVPGTTDSMPKVRESDNGNAETTNDTGSSVWASELASSSAASTSFFTSSKSIFNVGHNSNQNNGSLSSPSFSSFPAPVSGNFISQDIFSSLSAAKSSAISAMADSNGSSIASMTTGTMASSNNSSSTPVVASSYPTTPVFKFGSSPVPSTSLPLSSSGLEPLETKSSQDAGTGSLSSTAFGSSSAGNSIFGFSSSATKTVNSQSSSVGASSGSVNGAQASTTIGLEASTQTQSIPFGSSASSPSYGLTGNTTFSLSSFSSPSSSPSFSSGSSLISSSPAINVLNSGTSFGLSTSASSSAVNSFSSNTSTSSALFGSSWQPSKSPFGSKFNSSSLSSSGLSLGISTASVSSPTMFLSTSSASTPQFSFTSAAANTSTQHAFGSPTPTFAFGSAPGNSQKMSMEDGMAEDTVQATPPATSVFGQQPAPLQSNFVFGASSPPVASSFQFGSQQNIAPQNPSFQTSGSLGGSFSLGTGGGDKSGRRIVKVKHKQRKK</sequence>
<protein>
    <recommendedName>
        <fullName evidence="4">Nuclear pore complex protein</fullName>
    </recommendedName>
</protein>
<dbReference type="PANTHER" id="PTHR33416:SF20">
    <property type="entry name" value="NUCLEAR PORE COMPLEX PROTEIN NUP1"/>
    <property type="match status" value="1"/>
</dbReference>
<dbReference type="EMBL" id="CP039353">
    <property type="protein sequence ID" value="QCE07771.1"/>
    <property type="molecule type" value="Genomic_DNA"/>
</dbReference>
<evidence type="ECO:0000256" key="1">
    <source>
        <dbReference type="SAM" id="MobiDB-lite"/>
    </source>
</evidence>
<dbReference type="GO" id="GO:0071763">
    <property type="term" value="P:nuclear membrane organization"/>
    <property type="evidence" value="ECO:0007669"/>
    <property type="project" value="TreeGrafter"/>
</dbReference>
<feature type="region of interest" description="Disordered" evidence="1">
    <location>
        <begin position="1"/>
        <end position="54"/>
    </location>
</feature>
<dbReference type="GO" id="GO:0005635">
    <property type="term" value="C:nuclear envelope"/>
    <property type="evidence" value="ECO:0007669"/>
    <property type="project" value="TreeGrafter"/>
</dbReference>
<feature type="compositionally biased region" description="Polar residues" evidence="1">
    <location>
        <begin position="805"/>
        <end position="815"/>
    </location>
</feature>
<feature type="compositionally biased region" description="Low complexity" evidence="1">
    <location>
        <begin position="939"/>
        <end position="949"/>
    </location>
</feature>
<dbReference type="GO" id="GO:0016973">
    <property type="term" value="P:poly(A)+ mRNA export from nucleus"/>
    <property type="evidence" value="ECO:0007669"/>
    <property type="project" value="TreeGrafter"/>
</dbReference>
<accession>A0A4D6N4G4</accession>
<dbReference type="Proteomes" id="UP000501690">
    <property type="component" value="Linkage Group LG9"/>
</dbReference>
<gene>
    <name evidence="2" type="ORF">DEO72_LG9g2791</name>
</gene>
<dbReference type="Gramene" id="Vigun07g186800.1.v1.2">
    <property type="protein sequence ID" value="Vigun07g186800.1.v1.2"/>
    <property type="gene ID" value="Vigun07g186800.v1.2"/>
</dbReference>
<evidence type="ECO:0000313" key="3">
    <source>
        <dbReference type="Proteomes" id="UP000501690"/>
    </source>
</evidence>
<organism evidence="2 3">
    <name type="scientific">Vigna unguiculata</name>
    <name type="common">Cowpea</name>
    <dbReference type="NCBI Taxonomy" id="3917"/>
    <lineage>
        <taxon>Eukaryota</taxon>
        <taxon>Viridiplantae</taxon>
        <taxon>Streptophyta</taxon>
        <taxon>Embryophyta</taxon>
        <taxon>Tracheophyta</taxon>
        <taxon>Spermatophyta</taxon>
        <taxon>Magnoliopsida</taxon>
        <taxon>eudicotyledons</taxon>
        <taxon>Gunneridae</taxon>
        <taxon>Pentapetalae</taxon>
        <taxon>rosids</taxon>
        <taxon>fabids</taxon>
        <taxon>Fabales</taxon>
        <taxon>Fabaceae</taxon>
        <taxon>Papilionoideae</taxon>
        <taxon>50 kb inversion clade</taxon>
        <taxon>NPAAA clade</taxon>
        <taxon>indigoferoid/millettioid clade</taxon>
        <taxon>Phaseoleae</taxon>
        <taxon>Vigna</taxon>
    </lineage>
</organism>
<feature type="region of interest" description="Disordered" evidence="1">
    <location>
        <begin position="79"/>
        <end position="99"/>
    </location>
</feature>
<reference evidence="2 3" key="1">
    <citation type="submission" date="2019-04" db="EMBL/GenBank/DDBJ databases">
        <title>An improved genome assembly and genetic linkage map for asparagus bean, Vigna unguiculata ssp. sesquipedialis.</title>
        <authorList>
            <person name="Xia Q."/>
            <person name="Zhang R."/>
            <person name="Dong Y."/>
        </authorList>
    </citation>
    <scope>NUCLEOTIDE SEQUENCE [LARGE SCALE GENOMIC DNA]</scope>
    <source>
        <tissue evidence="2">Leaf</tissue>
    </source>
</reference>
<feature type="region of interest" description="Disordered" evidence="1">
    <location>
        <begin position="939"/>
        <end position="965"/>
    </location>
</feature>
<evidence type="ECO:0000313" key="2">
    <source>
        <dbReference type="EMBL" id="QCE07771.1"/>
    </source>
</evidence>
<feature type="compositionally biased region" description="Low complexity" evidence="1">
    <location>
        <begin position="37"/>
        <end position="52"/>
    </location>
</feature>
<feature type="compositionally biased region" description="Polar residues" evidence="1">
    <location>
        <begin position="785"/>
        <end position="796"/>
    </location>
</feature>
<dbReference type="OrthoDB" id="653468at2759"/>
<proteinExistence type="predicted"/>
<name>A0A4D6N4G4_VIGUN</name>